<dbReference type="Proteomes" id="UP000061809">
    <property type="component" value="Chromosome"/>
</dbReference>
<dbReference type="PATRIC" id="fig|246787.4.peg.2763"/>
<evidence type="ECO:0000313" key="1">
    <source>
        <dbReference type="EMBL" id="ALJ59922.1"/>
    </source>
</evidence>
<gene>
    <name evidence="1" type="ORF">BcellWH2_02683</name>
</gene>
<name>A0A0P0GFY5_9BACE</name>
<organism evidence="1 2">
    <name type="scientific">Bacteroides cellulosilyticus</name>
    <dbReference type="NCBI Taxonomy" id="246787"/>
    <lineage>
        <taxon>Bacteria</taxon>
        <taxon>Pseudomonadati</taxon>
        <taxon>Bacteroidota</taxon>
        <taxon>Bacteroidia</taxon>
        <taxon>Bacteroidales</taxon>
        <taxon>Bacteroidaceae</taxon>
        <taxon>Bacteroides</taxon>
    </lineage>
</organism>
<dbReference type="RefSeq" id="WP_007216623.1">
    <property type="nucleotide sequence ID" value="NZ_JBEJJC010000003.1"/>
</dbReference>
<protein>
    <submittedName>
        <fullName evidence="1">Uncharacterized protein</fullName>
    </submittedName>
</protein>
<sequence length="47" mass="5312">MSDVIAFLCFLFAKIDDKKISGSDVAGYYGEQTVFRTDYFSCFLIVS</sequence>
<dbReference type="KEGG" id="bcel:BcellWH2_02683"/>
<reference evidence="1 2" key="1">
    <citation type="journal article" date="2015" name="Science">
        <title>Genetic determinants of in vivo fitness and diet responsiveness in multiple human gut Bacteroides.</title>
        <authorList>
            <person name="Wu M."/>
            <person name="McNulty N.P."/>
            <person name="Rodionov D.A."/>
            <person name="Khoroshkin M.S."/>
            <person name="Griffin N.W."/>
            <person name="Cheng J."/>
            <person name="Latreille P."/>
            <person name="Kerstetter R.A."/>
            <person name="Terrapon N."/>
            <person name="Henrissat B."/>
            <person name="Osterman A.L."/>
            <person name="Gordon J.I."/>
        </authorList>
    </citation>
    <scope>NUCLEOTIDE SEQUENCE [LARGE SCALE GENOMIC DNA]</scope>
    <source>
        <strain evidence="1 2">WH2</strain>
    </source>
</reference>
<proteinExistence type="predicted"/>
<dbReference type="EMBL" id="CP012801">
    <property type="protein sequence ID" value="ALJ59922.1"/>
    <property type="molecule type" value="Genomic_DNA"/>
</dbReference>
<dbReference type="AlphaFoldDB" id="A0A0P0GFY5"/>
<evidence type="ECO:0000313" key="2">
    <source>
        <dbReference type="Proteomes" id="UP000061809"/>
    </source>
</evidence>
<accession>A0A0P0GFY5</accession>